<feature type="domain" description="Core-binding (CB)" evidence="11">
    <location>
        <begin position="17"/>
        <end position="118"/>
    </location>
</feature>
<dbReference type="Pfam" id="PF00589">
    <property type="entry name" value="Phage_integrase"/>
    <property type="match status" value="1"/>
</dbReference>
<dbReference type="CDD" id="cd00397">
    <property type="entry name" value="DNA_BRE_C"/>
    <property type="match status" value="1"/>
</dbReference>
<reference evidence="12 13" key="1">
    <citation type="submission" date="2018-08" db="EMBL/GenBank/DDBJ databases">
        <title>Bacillus phenotypic plasticity.</title>
        <authorList>
            <person name="Hurtado E."/>
        </authorList>
    </citation>
    <scope>NUCLEOTIDE SEQUENCE [LARGE SCALE GENOMIC DNA]</scope>
    <source>
        <strain evidence="12 13">427</strain>
    </source>
</reference>
<dbReference type="NCBIfam" id="NF003462">
    <property type="entry name" value="PRK05084.1"/>
    <property type="match status" value="1"/>
</dbReference>
<dbReference type="Gene3D" id="1.10.443.10">
    <property type="entry name" value="Intergrase catalytic core"/>
    <property type="match status" value="1"/>
</dbReference>
<evidence type="ECO:0000256" key="4">
    <source>
        <dbReference type="ARBA" id="ARBA00022829"/>
    </source>
</evidence>
<evidence type="ECO:0000256" key="3">
    <source>
        <dbReference type="ARBA" id="ARBA00022618"/>
    </source>
</evidence>
<evidence type="ECO:0000256" key="8">
    <source>
        <dbReference type="ARBA" id="ARBA00023306"/>
    </source>
</evidence>
<keyword evidence="3" id="KW-0132">Cell division</keyword>
<gene>
    <name evidence="12" type="ORF">DX927_23280</name>
</gene>
<dbReference type="Gene3D" id="1.10.150.130">
    <property type="match status" value="1"/>
</dbReference>
<keyword evidence="4" id="KW-0159">Chromosome partition</keyword>
<dbReference type="InterPro" id="IPR013762">
    <property type="entry name" value="Integrase-like_cat_sf"/>
</dbReference>
<accession>A0A5M8RGK1</accession>
<keyword evidence="6 9" id="KW-0238">DNA-binding</keyword>
<comment type="caution">
    <text evidence="12">The sequence shown here is derived from an EMBL/GenBank/DDBJ whole genome shotgun (WGS) entry which is preliminary data.</text>
</comment>
<feature type="domain" description="Tyr recombinase" evidence="10">
    <location>
        <begin position="154"/>
        <end position="360"/>
    </location>
</feature>
<keyword evidence="7" id="KW-0233">DNA recombination</keyword>
<dbReference type="Pfam" id="PF02899">
    <property type="entry name" value="Phage_int_SAM_1"/>
    <property type="match status" value="1"/>
</dbReference>
<dbReference type="PROSITE" id="PS51898">
    <property type="entry name" value="TYR_RECOMBINASE"/>
    <property type="match status" value="1"/>
</dbReference>
<evidence type="ECO:0000256" key="2">
    <source>
        <dbReference type="ARBA" id="ARBA00022490"/>
    </source>
</evidence>
<dbReference type="InterPro" id="IPR044068">
    <property type="entry name" value="CB"/>
</dbReference>
<keyword evidence="5" id="KW-0229">DNA integration</keyword>
<organism evidence="12 13">
    <name type="scientific">Bacillus swezeyi</name>
    <dbReference type="NCBI Taxonomy" id="1925020"/>
    <lineage>
        <taxon>Bacteria</taxon>
        <taxon>Bacillati</taxon>
        <taxon>Bacillota</taxon>
        <taxon>Bacilli</taxon>
        <taxon>Bacillales</taxon>
        <taxon>Bacillaceae</taxon>
        <taxon>Bacillus</taxon>
    </lineage>
</organism>
<keyword evidence="2" id="KW-0963">Cytoplasm</keyword>
<dbReference type="InterPro" id="IPR002104">
    <property type="entry name" value="Integrase_catalytic"/>
</dbReference>
<evidence type="ECO:0000256" key="6">
    <source>
        <dbReference type="ARBA" id="ARBA00023125"/>
    </source>
</evidence>
<sequence>MKTQHENSLHLLRLKLDTYPLFLCRFLETNIGVLAPTTLLSYSTDLENFLEWLIAEGFSKAKQIKDIDVQVLNDLHRDDLEDYRNFLMGQLNKKGQPLSIRTINRKTAALKSLFNYLISTDDRYTRKPYIERNPMAQVKLLHDDYSEDSRKNNLETSILVEDEIQEFRDFIRSGYGELIENGDLNGHKKQQLKRWIDNRERDTAIASLILGSGLRIGEVADIDLSSLNLPEQTVYLRRKSGSMRNVPFSRIAAEDIKQYLNIRSQRYNCPDSEDALFLSLYRGSGKKMTKRAMQNAILKYAIQFGKPKVRAHKLRHSFGTNHIRTHNNIPLLQRILDHSSPETTMIYVNLFDSQIKESIDAADKKD</sequence>
<evidence type="ECO:0000256" key="7">
    <source>
        <dbReference type="ARBA" id="ARBA00023172"/>
    </source>
</evidence>
<protein>
    <submittedName>
        <fullName evidence="12">Tyrosine recombinase XerS</fullName>
    </submittedName>
</protein>
<keyword evidence="8" id="KW-0131">Cell cycle</keyword>
<dbReference type="GO" id="GO:0006310">
    <property type="term" value="P:DNA recombination"/>
    <property type="evidence" value="ECO:0007669"/>
    <property type="project" value="UniProtKB-KW"/>
</dbReference>
<dbReference type="InterPro" id="IPR004107">
    <property type="entry name" value="Integrase_SAM-like_N"/>
</dbReference>
<evidence type="ECO:0000313" key="12">
    <source>
        <dbReference type="EMBL" id="KAA6446971.1"/>
    </source>
</evidence>
<dbReference type="GO" id="GO:0015074">
    <property type="term" value="P:DNA integration"/>
    <property type="evidence" value="ECO:0007669"/>
    <property type="project" value="UniProtKB-KW"/>
</dbReference>
<comment type="subcellular location">
    <subcellularLocation>
        <location evidence="1">Cytoplasm</location>
    </subcellularLocation>
</comment>
<dbReference type="PANTHER" id="PTHR30349:SF77">
    <property type="entry name" value="TYROSINE RECOMBINASE XERC"/>
    <property type="match status" value="1"/>
</dbReference>
<evidence type="ECO:0000256" key="1">
    <source>
        <dbReference type="ARBA" id="ARBA00004496"/>
    </source>
</evidence>
<dbReference type="AlphaFoldDB" id="A0A5M8RGK1"/>
<dbReference type="InterPro" id="IPR011010">
    <property type="entry name" value="DNA_brk_join_enz"/>
</dbReference>
<evidence type="ECO:0000259" key="11">
    <source>
        <dbReference type="PROSITE" id="PS51900"/>
    </source>
</evidence>
<proteinExistence type="predicted"/>
<dbReference type="InterPro" id="IPR050090">
    <property type="entry name" value="Tyrosine_recombinase_XerCD"/>
</dbReference>
<evidence type="ECO:0000259" key="10">
    <source>
        <dbReference type="PROSITE" id="PS51898"/>
    </source>
</evidence>
<dbReference type="GO" id="GO:0007059">
    <property type="term" value="P:chromosome segregation"/>
    <property type="evidence" value="ECO:0007669"/>
    <property type="project" value="UniProtKB-KW"/>
</dbReference>
<evidence type="ECO:0000256" key="5">
    <source>
        <dbReference type="ARBA" id="ARBA00022908"/>
    </source>
</evidence>
<dbReference type="GO" id="GO:0051301">
    <property type="term" value="P:cell division"/>
    <property type="evidence" value="ECO:0007669"/>
    <property type="project" value="UniProtKB-KW"/>
</dbReference>
<evidence type="ECO:0000313" key="13">
    <source>
        <dbReference type="Proteomes" id="UP000324326"/>
    </source>
</evidence>
<dbReference type="PROSITE" id="PS51900">
    <property type="entry name" value="CB"/>
    <property type="match status" value="1"/>
</dbReference>
<evidence type="ECO:0000256" key="9">
    <source>
        <dbReference type="PROSITE-ProRule" id="PRU01248"/>
    </source>
</evidence>
<dbReference type="EMBL" id="QSND01000007">
    <property type="protein sequence ID" value="KAA6446971.1"/>
    <property type="molecule type" value="Genomic_DNA"/>
</dbReference>
<dbReference type="PANTHER" id="PTHR30349">
    <property type="entry name" value="PHAGE INTEGRASE-RELATED"/>
    <property type="match status" value="1"/>
</dbReference>
<name>A0A5M8RGK1_9BACI</name>
<dbReference type="RefSeq" id="WP_150150038.1">
    <property type="nucleotide sequence ID" value="NZ_QSND01000007.1"/>
</dbReference>
<dbReference type="SUPFAM" id="SSF56349">
    <property type="entry name" value="DNA breaking-rejoining enzymes"/>
    <property type="match status" value="1"/>
</dbReference>
<dbReference type="InterPro" id="IPR010998">
    <property type="entry name" value="Integrase_recombinase_N"/>
</dbReference>
<dbReference type="GO" id="GO:0003677">
    <property type="term" value="F:DNA binding"/>
    <property type="evidence" value="ECO:0007669"/>
    <property type="project" value="UniProtKB-UniRule"/>
</dbReference>
<dbReference type="Proteomes" id="UP000324326">
    <property type="component" value="Unassembled WGS sequence"/>
</dbReference>
<dbReference type="GO" id="GO:0005737">
    <property type="term" value="C:cytoplasm"/>
    <property type="evidence" value="ECO:0007669"/>
    <property type="project" value="UniProtKB-SubCell"/>
</dbReference>